<accession>A0A449A556</accession>
<sequence length="186" mass="21780">MNKVFLAGRIANDFKLMTSANNNYYTWITLAVRRNYKSNEGNEITDFIPFVAWNKTAEILNKYAMKGVKIFLEANLNVVEEVIKNKKTFSFMLQAKAIELLETKEQIENRKNKNNSNTTYCDWTTNEELIEKNEDPIEETNSEPKKEETNKSSIEHLFGTKYPKDINENTYKTFNYDVDGIFKNNK</sequence>
<reference evidence="5 6" key="1">
    <citation type="submission" date="2019-01" db="EMBL/GenBank/DDBJ databases">
        <authorList>
            <consortium name="Pathogen Informatics"/>
        </authorList>
    </citation>
    <scope>NUCLEOTIDE SEQUENCE [LARGE SCALE GENOMIC DNA]</scope>
    <source>
        <strain evidence="5 6">NCTC10166</strain>
    </source>
</reference>
<keyword evidence="6" id="KW-1185">Reference proteome</keyword>
<dbReference type="KEGG" id="mnu:NCTC10166_00312"/>
<evidence type="ECO:0000256" key="1">
    <source>
        <dbReference type="ARBA" id="ARBA00023125"/>
    </source>
</evidence>
<gene>
    <name evidence="5" type="primary">ssb_2</name>
    <name evidence="5" type="ORF">NCTC10166_00312</name>
</gene>
<dbReference type="Pfam" id="PF00436">
    <property type="entry name" value="SSB"/>
    <property type="match status" value="1"/>
</dbReference>
<dbReference type="CDD" id="cd04496">
    <property type="entry name" value="SSB_OBF"/>
    <property type="match status" value="1"/>
</dbReference>
<dbReference type="Gene3D" id="2.40.50.140">
    <property type="entry name" value="Nucleic acid-binding proteins"/>
    <property type="match status" value="1"/>
</dbReference>
<dbReference type="NCBIfam" id="TIGR00621">
    <property type="entry name" value="ssb"/>
    <property type="match status" value="1"/>
</dbReference>
<dbReference type="PROSITE" id="PS50935">
    <property type="entry name" value="SSB"/>
    <property type="match status" value="1"/>
</dbReference>
<dbReference type="EMBL" id="LR214951">
    <property type="protein sequence ID" value="VEU59344.1"/>
    <property type="molecule type" value="Genomic_DNA"/>
</dbReference>
<feature type="region of interest" description="Disordered" evidence="4">
    <location>
        <begin position="132"/>
        <end position="154"/>
    </location>
</feature>
<dbReference type="GO" id="GO:0003697">
    <property type="term" value="F:single-stranded DNA binding"/>
    <property type="evidence" value="ECO:0007669"/>
    <property type="project" value="InterPro"/>
</dbReference>
<dbReference type="InterPro" id="IPR000424">
    <property type="entry name" value="Primosome_PriB/ssb"/>
</dbReference>
<dbReference type="SUPFAM" id="SSF50249">
    <property type="entry name" value="Nucleic acid-binding proteins"/>
    <property type="match status" value="1"/>
</dbReference>
<dbReference type="InterPro" id="IPR011344">
    <property type="entry name" value="ssDNA-bd"/>
</dbReference>
<dbReference type="InterPro" id="IPR012340">
    <property type="entry name" value="NA-bd_OB-fold"/>
</dbReference>
<dbReference type="RefSeq" id="WP_129719740.1">
    <property type="nucleotide sequence ID" value="NZ_LR214951.1"/>
</dbReference>
<dbReference type="Proteomes" id="UP000289440">
    <property type="component" value="Chromosome"/>
</dbReference>
<dbReference type="AlphaFoldDB" id="A0A449A556"/>
<dbReference type="GO" id="GO:0006260">
    <property type="term" value="P:DNA replication"/>
    <property type="evidence" value="ECO:0007669"/>
    <property type="project" value="InterPro"/>
</dbReference>
<feature type="compositionally biased region" description="Basic and acidic residues" evidence="4">
    <location>
        <begin position="142"/>
        <end position="154"/>
    </location>
</feature>
<evidence type="ECO:0000313" key="6">
    <source>
        <dbReference type="Proteomes" id="UP000289440"/>
    </source>
</evidence>
<evidence type="ECO:0000256" key="4">
    <source>
        <dbReference type="SAM" id="MobiDB-lite"/>
    </source>
</evidence>
<evidence type="ECO:0000256" key="3">
    <source>
        <dbReference type="RuleBase" id="RU000524"/>
    </source>
</evidence>
<protein>
    <recommendedName>
        <fullName evidence="3">Single-stranded DNA-binding protein</fullName>
    </recommendedName>
</protein>
<organism evidence="5 6">
    <name type="scientific">Mesomycoplasma neurolyticum</name>
    <dbReference type="NCBI Taxonomy" id="2120"/>
    <lineage>
        <taxon>Bacteria</taxon>
        <taxon>Bacillati</taxon>
        <taxon>Mycoplasmatota</taxon>
        <taxon>Mycoplasmoidales</taxon>
        <taxon>Metamycoplasmataceae</taxon>
        <taxon>Mesomycoplasma</taxon>
    </lineage>
</organism>
<dbReference type="OrthoDB" id="9809878at2"/>
<name>A0A449A556_9BACT</name>
<proteinExistence type="predicted"/>
<evidence type="ECO:0000256" key="2">
    <source>
        <dbReference type="PROSITE-ProRule" id="PRU00252"/>
    </source>
</evidence>
<keyword evidence="1 2" id="KW-0238">DNA-binding</keyword>
<evidence type="ECO:0000313" key="5">
    <source>
        <dbReference type="EMBL" id="VEU59344.1"/>
    </source>
</evidence>